<keyword evidence="2" id="KW-0732">Signal</keyword>
<feature type="transmembrane region" description="Helical" evidence="1">
    <location>
        <begin position="208"/>
        <end position="226"/>
    </location>
</feature>
<feature type="domain" description="VanZ-like" evidence="3">
    <location>
        <begin position="212"/>
        <end position="330"/>
    </location>
</feature>
<reference evidence="4 5" key="1">
    <citation type="submission" date="2018-03" db="EMBL/GenBank/DDBJ databases">
        <title>Draft genome of Nitrosomonas supralitoralis APG5.</title>
        <authorList>
            <person name="Urakawa H."/>
            <person name="Lopez J.V."/>
        </authorList>
    </citation>
    <scope>NUCLEOTIDE SEQUENCE [LARGE SCALE GENOMIC DNA]</scope>
    <source>
        <strain evidence="4 5">APG5</strain>
    </source>
</reference>
<keyword evidence="1" id="KW-0472">Membrane</keyword>
<feature type="transmembrane region" description="Helical" evidence="1">
    <location>
        <begin position="285"/>
        <end position="303"/>
    </location>
</feature>
<gene>
    <name evidence="4" type="ORF">C7H79_13345</name>
</gene>
<dbReference type="OrthoDB" id="8544869at2"/>
<evidence type="ECO:0000256" key="2">
    <source>
        <dbReference type="SAM" id="SignalP"/>
    </source>
</evidence>
<feature type="signal peptide" evidence="2">
    <location>
        <begin position="1"/>
        <end position="23"/>
    </location>
</feature>
<feature type="transmembrane region" description="Helical" evidence="1">
    <location>
        <begin position="309"/>
        <end position="330"/>
    </location>
</feature>
<keyword evidence="1" id="KW-1133">Transmembrane helix</keyword>
<feature type="transmembrane region" description="Helical" evidence="1">
    <location>
        <begin position="186"/>
        <end position="203"/>
    </location>
</feature>
<proteinExistence type="predicted"/>
<comment type="caution">
    <text evidence="4">The sequence shown here is derived from an EMBL/GenBank/DDBJ whole genome shotgun (WGS) entry which is preliminary data.</text>
</comment>
<dbReference type="InterPro" id="IPR006976">
    <property type="entry name" value="VanZ-like"/>
</dbReference>
<dbReference type="EMBL" id="PXXU01000050">
    <property type="protein sequence ID" value="PSJ16454.1"/>
    <property type="molecule type" value="Genomic_DNA"/>
</dbReference>
<accession>A0A2P7NSK8</accession>
<dbReference type="Gene3D" id="2.60.120.260">
    <property type="entry name" value="Galactose-binding domain-like"/>
    <property type="match status" value="1"/>
</dbReference>
<evidence type="ECO:0000313" key="4">
    <source>
        <dbReference type="EMBL" id="PSJ16454.1"/>
    </source>
</evidence>
<name>A0A2P7NSK8_9PROT</name>
<dbReference type="Pfam" id="PF04892">
    <property type="entry name" value="VanZ"/>
    <property type="match status" value="1"/>
</dbReference>
<protein>
    <submittedName>
        <fullName evidence="4">Teicoplanin resistance protein VanZ</fullName>
    </submittedName>
</protein>
<keyword evidence="5" id="KW-1185">Reference proteome</keyword>
<dbReference type="RefSeq" id="WP_106707747.1">
    <property type="nucleotide sequence ID" value="NZ_PXXU01000050.1"/>
</dbReference>
<dbReference type="NCBIfam" id="NF037970">
    <property type="entry name" value="vanZ_1"/>
    <property type="match status" value="1"/>
</dbReference>
<sequence length="346" mass="38421">MPLFKTHCLLFILLAAATITSHAWITQYEQTGSELLTGYWKYKSSESSRVNSTSTGLHLYSNDATTITSIHQDIPMVAPGSILSLSADMKCNDVRTGEKPWNQARLLLSQNDGRKDRWDLPSVVASLTGTQDWKNYQGIFTVLPGTERIQVIAQVNQTIGALQINNIQLYPVSETQLFAMARNITLLAWSAFFLLLIGSCLLIKRNILLRLLLVFAFAFIIIGTTLPGDVKNQVSDEVLTQLHAQSEPHKIAILWDLSKIWHFCSFFLFGLIICLMMTQVSLFQVTIVIILLAGGTELAQLYIGGRTPLVTDFFIDAAGGIAGMILIWLAKIRTDNHSSNTDIACK</sequence>
<evidence type="ECO:0000259" key="3">
    <source>
        <dbReference type="Pfam" id="PF04892"/>
    </source>
</evidence>
<feature type="transmembrane region" description="Helical" evidence="1">
    <location>
        <begin position="260"/>
        <end position="278"/>
    </location>
</feature>
<dbReference type="Proteomes" id="UP000241912">
    <property type="component" value="Unassembled WGS sequence"/>
</dbReference>
<dbReference type="AlphaFoldDB" id="A0A2P7NSK8"/>
<feature type="chain" id="PRO_5015192551" evidence="2">
    <location>
        <begin position="24"/>
        <end position="346"/>
    </location>
</feature>
<keyword evidence="1" id="KW-0812">Transmembrane</keyword>
<organism evidence="4 5">
    <name type="scientific">Nitrosomonas supralitoralis</name>
    <dbReference type="NCBI Taxonomy" id="2116706"/>
    <lineage>
        <taxon>Bacteria</taxon>
        <taxon>Pseudomonadati</taxon>
        <taxon>Pseudomonadota</taxon>
        <taxon>Betaproteobacteria</taxon>
        <taxon>Nitrosomonadales</taxon>
        <taxon>Nitrosomonadaceae</taxon>
        <taxon>Nitrosomonas</taxon>
    </lineage>
</organism>
<evidence type="ECO:0000256" key="1">
    <source>
        <dbReference type="SAM" id="Phobius"/>
    </source>
</evidence>
<evidence type="ECO:0000313" key="5">
    <source>
        <dbReference type="Proteomes" id="UP000241912"/>
    </source>
</evidence>